<feature type="chain" id="PRO_5004904594" evidence="3">
    <location>
        <begin position="26"/>
        <end position="155"/>
    </location>
</feature>
<feature type="signal peptide" evidence="3">
    <location>
        <begin position="1"/>
        <end position="25"/>
    </location>
</feature>
<proteinExistence type="predicted"/>
<evidence type="ECO:0000256" key="2">
    <source>
        <dbReference type="SAM" id="Phobius"/>
    </source>
</evidence>
<name>W7TSR7_9STRA</name>
<dbReference type="Proteomes" id="UP000019335">
    <property type="component" value="Chromosome 3"/>
</dbReference>
<protein>
    <submittedName>
        <fullName evidence="4">Uncharacterized protein</fullName>
    </submittedName>
</protein>
<keyword evidence="2" id="KW-1133">Transmembrane helix</keyword>
<comment type="caution">
    <text evidence="4">The sequence shown here is derived from an EMBL/GenBank/DDBJ whole genome shotgun (WGS) entry which is preliminary data.</text>
</comment>
<evidence type="ECO:0000313" key="5">
    <source>
        <dbReference type="Proteomes" id="UP000019335"/>
    </source>
</evidence>
<sequence>MVLTQKNVALALMAICLLGAAMTQAFVVPAPGRALSLHTRSSTSQHKRSQQYNFMHLLSGTSSCKRKRDLIKMEVDPAVIGGVIAGVVGVSLGVGAMIFTEKQTLRREERKAADKEKAARAQRAAAAAAASTAAQSSEGGSQGGDGGIAEDEDGW</sequence>
<feature type="transmembrane region" description="Helical" evidence="2">
    <location>
        <begin position="78"/>
        <end position="100"/>
    </location>
</feature>
<feature type="compositionally biased region" description="Basic and acidic residues" evidence="1">
    <location>
        <begin position="106"/>
        <end position="119"/>
    </location>
</feature>
<reference evidence="4 5" key="1">
    <citation type="journal article" date="2014" name="Mol. Plant">
        <title>Chromosome Scale Genome Assembly and Transcriptome Profiling of Nannochloropsis gaditana in Nitrogen Depletion.</title>
        <authorList>
            <person name="Corteggiani Carpinelli E."/>
            <person name="Telatin A."/>
            <person name="Vitulo N."/>
            <person name="Forcato C."/>
            <person name="D'Angelo M."/>
            <person name="Schiavon R."/>
            <person name="Vezzi A."/>
            <person name="Giacometti G.M."/>
            <person name="Morosinotto T."/>
            <person name="Valle G."/>
        </authorList>
    </citation>
    <scope>NUCLEOTIDE SEQUENCE [LARGE SCALE GENOMIC DNA]</scope>
    <source>
        <strain evidence="4 5">B-31</strain>
    </source>
</reference>
<feature type="compositionally biased region" description="Low complexity" evidence="1">
    <location>
        <begin position="121"/>
        <end position="139"/>
    </location>
</feature>
<feature type="region of interest" description="Disordered" evidence="1">
    <location>
        <begin position="106"/>
        <end position="155"/>
    </location>
</feature>
<keyword evidence="2" id="KW-0812">Transmembrane</keyword>
<keyword evidence="3" id="KW-0732">Signal</keyword>
<evidence type="ECO:0000313" key="4">
    <source>
        <dbReference type="EMBL" id="EWM29207.1"/>
    </source>
</evidence>
<dbReference type="EMBL" id="AZIL01000177">
    <property type="protein sequence ID" value="EWM29207.1"/>
    <property type="molecule type" value="Genomic_DNA"/>
</dbReference>
<keyword evidence="5" id="KW-1185">Reference proteome</keyword>
<gene>
    <name evidence="4" type="ORF">Naga_100007g33</name>
</gene>
<organism evidence="4 5">
    <name type="scientific">Nannochloropsis gaditana</name>
    <dbReference type="NCBI Taxonomy" id="72520"/>
    <lineage>
        <taxon>Eukaryota</taxon>
        <taxon>Sar</taxon>
        <taxon>Stramenopiles</taxon>
        <taxon>Ochrophyta</taxon>
        <taxon>Eustigmatophyceae</taxon>
        <taxon>Eustigmatales</taxon>
        <taxon>Monodopsidaceae</taxon>
        <taxon>Nannochloropsis</taxon>
    </lineage>
</organism>
<accession>W7TSR7</accession>
<evidence type="ECO:0000256" key="1">
    <source>
        <dbReference type="SAM" id="MobiDB-lite"/>
    </source>
</evidence>
<keyword evidence="2" id="KW-0472">Membrane</keyword>
<dbReference type="AlphaFoldDB" id="W7TSR7"/>
<evidence type="ECO:0000256" key="3">
    <source>
        <dbReference type="SAM" id="SignalP"/>
    </source>
</evidence>